<organism evidence="1 2">
    <name type="scientific">Aspergillus melleus</name>
    <dbReference type="NCBI Taxonomy" id="138277"/>
    <lineage>
        <taxon>Eukaryota</taxon>
        <taxon>Fungi</taxon>
        <taxon>Dikarya</taxon>
        <taxon>Ascomycota</taxon>
        <taxon>Pezizomycotina</taxon>
        <taxon>Eurotiomycetes</taxon>
        <taxon>Eurotiomycetidae</taxon>
        <taxon>Eurotiales</taxon>
        <taxon>Aspergillaceae</taxon>
        <taxon>Aspergillus</taxon>
        <taxon>Aspergillus subgen. Circumdati</taxon>
    </lineage>
</organism>
<sequence length="985" mass="112768">MSPARFSFKGEIMRELLDHGPFSLEHSLSGSVPLRYRYELERIGRAWNVPLERMLVGNNIPFKSHESFLKWIGTHNQRGDNPLPEKPSSQAWDAAVGNFTTDKHSEDVALTGDLEWCSESEPGILKLKLNSLRTERTCRFHRRFGSDRFLSLTMPAPTRPPRHLRITAHPSLLRKSLAMWLTQNVHRCLGRTWRPFFVEEVKAKRKMAEPRFRVEFFAIDGIDFHHTTVPCSIAPKNQKSTNRTAMSLEALLDWHLFREANLGQTNCKLYQRLSLGLSKTFATVSLRPHQVLELKDEPGRPAMNDGCALMSRALANKVCDSLGITGNTPSCFQGRIAGAKGLWMVDKHNSQISAGGDDDDDIWIQISDSQLKINPHPRTWQDTVDEEQLTFEVVKWSKPLHPVHLNIQLLAILERDRHVREHIADLTRLSIRSVYKDFAEVLRSDNPVLCRNLIQKIRPSADDGSKLLLHNARRMEQWMMNESEILIRLTEAGFTPRSFYPLRQRLGRCLREVLDRHVEELHIEVPLSTYAFCIADPYGVLKEDEVHFGFSGNWRDGQGQFEDNLLDGMDVLVGRLPAHLPSDIQRRKAVWKTELRHFKDVIVFPSVGKIPLARMLSGGDYDGDTPWICWDQNIVQNFQNSNMPEVERPPEYFGATKHAISMTDVSTWDEFLLNTFTFNMTLSNLGQCTVEHEKLGYDEEIDSPNAIELSCLLSHLVDGRKSGVHLPKAAWQKYRKKISRQVRELPAYKNPDRKPKMSNIIDYLQFHVARKERHSVLSQLEREFPEHESRDTRDEALVQPWNEARRQADLQGRDGPLYTVLETVAREIDRLCSQYGSSFNDGSFSAATRDITDRANALPPPAIGGHPLNHVWQQDRAAWQQLLASYTYKKRPWSTFWLHAFGEILCQIKANSLPSRTVTHQVLSCYRVNPKVVARLSAQDAVEEGEESEDNGEYEGHEAIEAMLFGTQMHAPGGYFDPDDSMSVE</sequence>
<accession>A0ACC3B149</accession>
<proteinExistence type="predicted"/>
<gene>
    <name evidence="1" type="ORF">N8T08_005956</name>
</gene>
<evidence type="ECO:0000313" key="1">
    <source>
        <dbReference type="EMBL" id="KAK1143843.1"/>
    </source>
</evidence>
<protein>
    <submittedName>
        <fullName evidence="1">Uncharacterized protein</fullName>
    </submittedName>
</protein>
<keyword evidence="2" id="KW-1185">Reference proteome</keyword>
<evidence type="ECO:0000313" key="2">
    <source>
        <dbReference type="Proteomes" id="UP001177260"/>
    </source>
</evidence>
<name>A0ACC3B149_9EURO</name>
<dbReference type="EMBL" id="JAOPJF010000035">
    <property type="protein sequence ID" value="KAK1143843.1"/>
    <property type="molecule type" value="Genomic_DNA"/>
</dbReference>
<dbReference type="Proteomes" id="UP001177260">
    <property type="component" value="Unassembled WGS sequence"/>
</dbReference>
<reference evidence="1 2" key="1">
    <citation type="journal article" date="2023" name="ACS Omega">
        <title>Identification of the Neoaspergillic Acid Biosynthesis Gene Cluster by Establishing an In Vitro CRISPR-Ribonucleoprotein Genetic System in Aspergillus melleus.</title>
        <authorList>
            <person name="Yuan B."/>
            <person name="Grau M.F."/>
            <person name="Murata R.M."/>
            <person name="Torok T."/>
            <person name="Venkateswaran K."/>
            <person name="Stajich J.E."/>
            <person name="Wang C.C.C."/>
        </authorList>
    </citation>
    <scope>NUCLEOTIDE SEQUENCE [LARGE SCALE GENOMIC DNA]</scope>
    <source>
        <strain evidence="1 2">IMV 1140</strain>
    </source>
</reference>
<comment type="caution">
    <text evidence="1">The sequence shown here is derived from an EMBL/GenBank/DDBJ whole genome shotgun (WGS) entry which is preliminary data.</text>
</comment>